<evidence type="ECO:0000313" key="4">
    <source>
        <dbReference type="Proteomes" id="UP000104372"/>
    </source>
</evidence>
<dbReference type="EMBL" id="AY386265">
    <property type="protein sequence ID" value="AAR98381.1"/>
    <property type="molecule type" value="Genomic_DNA"/>
</dbReference>
<evidence type="ECO:0000313" key="2">
    <source>
        <dbReference type="EMBL" id="ACX54055.1"/>
    </source>
</evidence>
<dbReference type="EMBL" id="GQ911582">
    <property type="protein sequence ID" value="ACX54055.1"/>
    <property type="molecule type" value="Genomic_DNA"/>
</dbReference>
<reference evidence="2" key="2">
    <citation type="submission" date="2009-09" db="EMBL/GenBank/DDBJ databases">
        <authorList>
            <person name="Diel D.G."/>
            <person name="Delhon G."/>
            <person name="Luo S."/>
            <person name="Sims W."/>
            <person name="Edwards J."/>
            <person name="Rock D.L."/>
        </authorList>
    </citation>
    <scope>NUCLEOTIDE SEQUENCE</scope>
    <source>
        <strain evidence="2">TX09</strain>
    </source>
</reference>
<dbReference type="KEGG" id="vg:2947894"/>
<evidence type="ECO:0000313" key="5">
    <source>
        <dbReference type="Proteomes" id="UP000163391"/>
    </source>
</evidence>
<reference evidence="3 5" key="3">
    <citation type="journal article" date="2015" name="Arch. Virol.">
        <title>Coinfection with multiple strains of bovine papular stomatitis virus.</title>
        <authorList>
            <person name="Huang T."/>
            <person name="Tulman E.R."/>
            <person name="Diel D.G."/>
            <person name="Khatiwada S."/>
            <person name="Sims W."/>
            <person name="Edwards J.F."/>
            <person name="Wen X."/>
            <person name="Kutish G.F."/>
            <person name="Rock D.L."/>
            <person name="Delhon G."/>
        </authorList>
    </citation>
    <scope>NUCLEOTIDE SEQUENCE [LARGE SCALE GENOMIC DNA]</scope>
    <source>
        <strain evidence="3">BV-TX09c1</strain>
    </source>
</reference>
<proteinExistence type="predicted"/>
<dbReference type="OrthoDB" id="14160at10239"/>
<dbReference type="Proteomes" id="UP000104372">
    <property type="component" value="Segment"/>
</dbReference>
<dbReference type="RefSeq" id="NP_957933.1">
    <property type="nucleotide sequence ID" value="NC_005337.1"/>
</dbReference>
<dbReference type="EMBL" id="KM875472">
    <property type="protein sequence ID" value="AKC03450.1"/>
    <property type="molecule type" value="Genomic_DNA"/>
</dbReference>
<organism evidence="1 4">
    <name type="scientific">Bovine papular stomatitis virus</name>
    <dbReference type="NCBI Taxonomy" id="129727"/>
    <lineage>
        <taxon>Viruses</taxon>
        <taxon>Varidnaviria</taxon>
        <taxon>Bamfordvirae</taxon>
        <taxon>Nucleocytoviricota</taxon>
        <taxon>Pokkesviricetes</taxon>
        <taxon>Chitovirales</taxon>
        <taxon>Poxviridae</taxon>
        <taxon>Chordopoxvirinae</taxon>
        <taxon>Parapoxvirus</taxon>
        <taxon>Parapoxvirus bovinestomatitis</taxon>
    </lineage>
</organism>
<evidence type="ECO:0000313" key="1">
    <source>
        <dbReference type="EMBL" id="AAR98381.1"/>
    </source>
</evidence>
<gene>
    <name evidence="3" type="ORF">BVTX09c1_024</name>
</gene>
<accession>Q6TVG4</accession>
<dbReference type="Proteomes" id="UP000163391">
    <property type="component" value="Segment"/>
</dbReference>
<reference evidence="1 4" key="1">
    <citation type="journal article" date="2004" name="J. Virol.">
        <title>Genomes of the parapoxviruses ORF virus and bovine papular stomatitis virus.</title>
        <authorList>
            <person name="Delhon G."/>
            <person name="Tulman E.R."/>
            <person name="Afonso C.L."/>
            <person name="Lu Z."/>
            <person name="de la Concha-Bermejillo A."/>
            <person name="Lehmkuhl H.D."/>
            <person name="Piccone M.E."/>
            <person name="Kutish G.F."/>
            <person name="Rock D.L."/>
        </authorList>
    </citation>
    <scope>NUCLEOTIDE SEQUENCE [LARGE SCALE GENOMIC DNA]</scope>
    <source>
        <strain evidence="1 4">BV-AR02</strain>
    </source>
</reference>
<evidence type="ECO:0000313" key="3">
    <source>
        <dbReference type="EMBL" id="AKC03450.1"/>
    </source>
</evidence>
<sequence length="227" mass="26271">MASYDNTAFYGERTASQTRCRSPYRYADPVPANIMLPTLSLEQLMEEDSLDTRDIVDGSTETAVQCLLEEFSALCPGDQITMLRCMAAAFYRNYTFVPYACLQIITSRLRVMYAREVVHTADDLADVLRTADCSAFRRHRQRILEDMLDEEMDVYRYLMSANEDITEDNLLTAVETLLRRFKHLGCYRSLCMLKILALQHEDLAPFIKNRIAEIRKRAHARTHTVYV</sequence>
<protein>
    <submittedName>
        <fullName evidence="3">NF-kappaB inhibitor</fullName>
    </submittedName>
</protein>
<keyword evidence="4" id="KW-1185">Reference proteome</keyword>
<name>Q6TVG4_9POXV</name>